<reference evidence="3 4" key="1">
    <citation type="submission" date="2020-01" db="EMBL/GenBank/DDBJ databases">
        <title>Genomes of bacteria type strains.</title>
        <authorList>
            <person name="Chen J."/>
            <person name="Zhu S."/>
            <person name="Yang J."/>
        </authorList>
    </citation>
    <scope>NUCLEOTIDE SEQUENCE [LARGE SCALE GENOMIC DNA]</scope>
    <source>
        <strain evidence="3 4">DSM 16655</strain>
    </source>
</reference>
<dbReference type="EMBL" id="JAAAML010000002">
    <property type="protein sequence ID" value="MCO6408630.1"/>
    <property type="molecule type" value="Genomic_DNA"/>
</dbReference>
<dbReference type="Proteomes" id="UP001320715">
    <property type="component" value="Unassembled WGS sequence"/>
</dbReference>
<dbReference type="InterPro" id="IPR043472">
    <property type="entry name" value="Macro_dom-like"/>
</dbReference>
<dbReference type="PROSITE" id="PS51154">
    <property type="entry name" value="MACRO"/>
    <property type="match status" value="1"/>
</dbReference>
<keyword evidence="4" id="KW-1185">Reference proteome</keyword>
<dbReference type="CDD" id="cd02901">
    <property type="entry name" value="Macro_Poa1p-like"/>
    <property type="match status" value="1"/>
</dbReference>
<dbReference type="RefSeq" id="WP_252915738.1">
    <property type="nucleotide sequence ID" value="NZ_JAAAML010000002.1"/>
</dbReference>
<comment type="catalytic activity">
    <reaction evidence="1">
        <text>an N-(ADP-alpha-D-ribosyl)-thymidine in DNA + H2O = a thymidine in DNA + ADP-D-ribose</text>
        <dbReference type="Rhea" id="RHEA:71655"/>
        <dbReference type="Rhea" id="RHEA-COMP:13556"/>
        <dbReference type="Rhea" id="RHEA-COMP:18051"/>
        <dbReference type="ChEBI" id="CHEBI:15377"/>
        <dbReference type="ChEBI" id="CHEBI:57967"/>
        <dbReference type="ChEBI" id="CHEBI:137386"/>
        <dbReference type="ChEBI" id="CHEBI:191199"/>
    </reaction>
    <physiologicalReaction direction="left-to-right" evidence="1">
        <dbReference type="Rhea" id="RHEA:71656"/>
    </physiologicalReaction>
</comment>
<evidence type="ECO:0000259" key="2">
    <source>
        <dbReference type="PROSITE" id="PS51154"/>
    </source>
</evidence>
<evidence type="ECO:0000256" key="1">
    <source>
        <dbReference type="ARBA" id="ARBA00035885"/>
    </source>
</evidence>
<name>A0ABT1CR04_9HYPH</name>
<dbReference type="Gene3D" id="3.40.220.10">
    <property type="entry name" value="Leucine Aminopeptidase, subunit E, domain 1"/>
    <property type="match status" value="1"/>
</dbReference>
<sequence>MLTYKRTSLLEANTQTLVNTVNCVGVMGKGIAKAFKQREPNMFKAYKHICDQELLEPGKLWLWRGSEQWILNFPTKRHWRNPSRMEWVEAGLEKFVNTYEAQGIADIAFPKLGCGNGNLDWEEVRPLMEQYLSDLPIPVFIHDYTKDIGLPEHLEHLANEVRKSVGDLSFRSFVAALESISKLAPKLRLDDKNEFEINFDSDTLEIKTAEKHWHFEEDDLRGVWLSLLNGLVTEDKAGWMDKGAGVPLLTMMQLLPDVRAVQIHRHGKPEPEIAVELKPEVAVPFEASSPSSQAELPWH</sequence>
<dbReference type="Pfam" id="PF01661">
    <property type="entry name" value="Macro"/>
    <property type="match status" value="1"/>
</dbReference>
<comment type="caution">
    <text evidence="3">The sequence shown here is derived from an EMBL/GenBank/DDBJ whole genome shotgun (WGS) entry which is preliminary data.</text>
</comment>
<protein>
    <submittedName>
        <fullName evidence="3">Phosphatase</fullName>
    </submittedName>
</protein>
<gene>
    <name evidence="3" type="ORF">GTW23_10635</name>
</gene>
<dbReference type="SUPFAM" id="SSF52949">
    <property type="entry name" value="Macro domain-like"/>
    <property type="match status" value="1"/>
</dbReference>
<dbReference type="InterPro" id="IPR050892">
    <property type="entry name" value="ADP-ribose_metab_enzymes"/>
</dbReference>
<dbReference type="PANTHER" id="PTHR12521">
    <property type="entry name" value="PROTEIN C6ORF130"/>
    <property type="match status" value="1"/>
</dbReference>
<dbReference type="SMART" id="SM00506">
    <property type="entry name" value="A1pp"/>
    <property type="match status" value="1"/>
</dbReference>
<organism evidence="3 4">
    <name type="scientific">Hoeflea alexandrii</name>
    <dbReference type="NCBI Taxonomy" id="288436"/>
    <lineage>
        <taxon>Bacteria</taxon>
        <taxon>Pseudomonadati</taxon>
        <taxon>Pseudomonadota</taxon>
        <taxon>Alphaproteobacteria</taxon>
        <taxon>Hyphomicrobiales</taxon>
        <taxon>Rhizobiaceae</taxon>
        <taxon>Hoeflea</taxon>
    </lineage>
</organism>
<feature type="domain" description="Macro" evidence="2">
    <location>
        <begin position="1"/>
        <end position="148"/>
    </location>
</feature>
<dbReference type="InterPro" id="IPR002589">
    <property type="entry name" value="Macro_dom"/>
</dbReference>
<evidence type="ECO:0000313" key="4">
    <source>
        <dbReference type="Proteomes" id="UP001320715"/>
    </source>
</evidence>
<proteinExistence type="predicted"/>
<evidence type="ECO:0000313" key="3">
    <source>
        <dbReference type="EMBL" id="MCO6408630.1"/>
    </source>
</evidence>
<accession>A0ABT1CR04</accession>
<dbReference type="PANTHER" id="PTHR12521:SF0">
    <property type="entry name" value="ADP-RIBOSE GLYCOHYDROLASE OARD1"/>
    <property type="match status" value="1"/>
</dbReference>